<evidence type="ECO:0000313" key="2">
    <source>
        <dbReference type="Proteomes" id="UP000553776"/>
    </source>
</evidence>
<gene>
    <name evidence="1" type="ORF">H7B90_14750</name>
</gene>
<keyword evidence="2" id="KW-1185">Reference proteome</keyword>
<dbReference type="EMBL" id="JACJVR010000057">
    <property type="protein sequence ID" value="MBB6692666.1"/>
    <property type="molecule type" value="Genomic_DNA"/>
</dbReference>
<dbReference type="AlphaFoldDB" id="A0A841TWM9"/>
<accession>A0A841TWM9</accession>
<dbReference type="Proteomes" id="UP000553776">
    <property type="component" value="Unassembled WGS sequence"/>
</dbReference>
<dbReference type="RefSeq" id="WP_185136655.1">
    <property type="nucleotide sequence ID" value="NZ_BORM01000062.1"/>
</dbReference>
<name>A0A841TWM9_9BACL</name>
<organism evidence="1 2">
    <name type="scientific">Cohnella xylanilytica</name>
    <dbReference type="NCBI Taxonomy" id="557555"/>
    <lineage>
        <taxon>Bacteria</taxon>
        <taxon>Bacillati</taxon>
        <taxon>Bacillota</taxon>
        <taxon>Bacilli</taxon>
        <taxon>Bacillales</taxon>
        <taxon>Paenibacillaceae</taxon>
        <taxon>Cohnella</taxon>
    </lineage>
</organism>
<comment type="caution">
    <text evidence="1">The sequence shown here is derived from an EMBL/GenBank/DDBJ whole genome shotgun (WGS) entry which is preliminary data.</text>
</comment>
<reference evidence="1 2" key="1">
    <citation type="submission" date="2020-08" db="EMBL/GenBank/DDBJ databases">
        <title>Cohnella phylogeny.</title>
        <authorList>
            <person name="Dunlap C."/>
        </authorList>
    </citation>
    <scope>NUCLEOTIDE SEQUENCE [LARGE SCALE GENOMIC DNA]</scope>
    <source>
        <strain evidence="1 2">DSM 25239</strain>
    </source>
</reference>
<protein>
    <submittedName>
        <fullName evidence="1">Uncharacterized protein</fullName>
    </submittedName>
</protein>
<sequence length="158" mass="16526">MKVKKRYSERDVRQWMGQPVCVELRDGSRYVGYITKVDNGSFRLAGPIGRKNVNRSSTRRAGRARVSGFFPWANDFGFGGGFGGGLGGGFGGGGMNLFGANPGFGAAQPGWLGQNGGAGGGLGGIGGLMGMFKKYWPGIQMGIGMIKTIMPLLGGLKI</sequence>
<proteinExistence type="predicted"/>
<evidence type="ECO:0000313" key="1">
    <source>
        <dbReference type="EMBL" id="MBB6692666.1"/>
    </source>
</evidence>